<proteinExistence type="predicted"/>
<name>A0ACB7PMJ1_9PEZI</name>
<dbReference type="EMBL" id="JAGIZQ010000001">
    <property type="protein sequence ID" value="KAH6650301.1"/>
    <property type="molecule type" value="Genomic_DNA"/>
</dbReference>
<keyword evidence="2" id="KW-1185">Reference proteome</keyword>
<evidence type="ECO:0000313" key="1">
    <source>
        <dbReference type="EMBL" id="KAH6650301.1"/>
    </source>
</evidence>
<sequence>MDEFLKPMGISRMTKDEAEPDFLRLSSVQTASKNPEPTASRSQHHTAPTTPEDALEILKHEPDYDSLTSVLAFLSRHETHNLPTVKLPSPLSAQLIQVLVAEIVPNYWTLLVEDVHQAKNSGLRLLLYCLSSITGVNAILVRLRALIQETKSEASTDIKRPDIPLNLGILLDMLCRVLEGNGWLLEAYRLATSSHEPAARVRPRVQEIAATFGASRIISLAAEAEDILKGSSAAKNVDNIWPADSLHYTQWLGRNIVALALSDLTPSETKLGPDLFAKALRLGHFDGLIKLLVSELVLKPEANHKRFGLLVGGLPQTEQRKVLYAVLKLFSAGHLDRLGRYEAEETKPLISAVAGALNGILDSVDNGKRHLVDWLIGSSGAGLGEGVGIRRAVMAVISRELDDLATVLEKSLGQFGDQLYIKHSPMLQQEAHAQVLLLAAGCVHRKVPIKLALLLRSSTWLTAVSNRLAAPHERARFLGMVVGEALSALVDKGEKRLNFKMEETDNEEGSWYKGLTNVTDEIGALDPLFKTQADIPQKKRKAPQKPAMKPATRPPQTGFIIEELSDEDGPEEDDIVPYAKPDSDAEDSDEDATLVRRDKPKAPVYIRDLIKYLRDTESYDHQKLALATAPTLIRRKADYGTEVSEHAEELASLLVGLSDKFEMDNFDELRIQGMMAIIVAKPEKMGQWFAKTFFDGDYSVSQRASVLIILGLSARELAGYETSDYAAAAAFPSKMLPERVGQLYLGNNPTQSERSALKPLPPNALDNIASTLTSTFLAPMAATAADAATGPDVLKLSTFTSRLNNDQNSQNETDNQPLSPTNPRIKYKSTHPAKPRVHAIPNTTAHLLGTSFFAPLAARFQAALHASSSTTRGGGGSNSRAILFHPYLLALYLKTLALILHAAGPSTLALPQLTAELWRLLLSTSVRAQAVGDLAVTQAVLFAFVALLDVNADRMRDVCVELGREVVEAQEWVAGVFGGLRGGDEGGEEERVKVLAAGVLVRLREGVEKYRVVLMGDLIGFG</sequence>
<evidence type="ECO:0000313" key="2">
    <source>
        <dbReference type="Proteomes" id="UP000724584"/>
    </source>
</evidence>
<protein>
    <submittedName>
        <fullName evidence="1">Telomere length regulation protein-domain-containing protein</fullName>
    </submittedName>
</protein>
<dbReference type="Proteomes" id="UP000724584">
    <property type="component" value="Unassembled WGS sequence"/>
</dbReference>
<accession>A0ACB7PMJ1</accession>
<gene>
    <name evidence="1" type="ORF">F5144DRAFT_40431</name>
</gene>
<reference evidence="1 2" key="1">
    <citation type="journal article" date="2021" name="Nat. Commun.">
        <title>Genetic determinants of endophytism in the Arabidopsis root mycobiome.</title>
        <authorList>
            <person name="Mesny F."/>
            <person name="Miyauchi S."/>
            <person name="Thiergart T."/>
            <person name="Pickel B."/>
            <person name="Atanasova L."/>
            <person name="Karlsson M."/>
            <person name="Huettel B."/>
            <person name="Barry K.W."/>
            <person name="Haridas S."/>
            <person name="Chen C."/>
            <person name="Bauer D."/>
            <person name="Andreopoulos W."/>
            <person name="Pangilinan J."/>
            <person name="LaButti K."/>
            <person name="Riley R."/>
            <person name="Lipzen A."/>
            <person name="Clum A."/>
            <person name="Drula E."/>
            <person name="Henrissat B."/>
            <person name="Kohler A."/>
            <person name="Grigoriev I.V."/>
            <person name="Martin F.M."/>
            <person name="Hacquard S."/>
        </authorList>
    </citation>
    <scope>NUCLEOTIDE SEQUENCE [LARGE SCALE GENOMIC DNA]</scope>
    <source>
        <strain evidence="1 2">MPI-SDFR-AT-0079</strain>
    </source>
</reference>
<comment type="caution">
    <text evidence="1">The sequence shown here is derived from an EMBL/GenBank/DDBJ whole genome shotgun (WGS) entry which is preliminary data.</text>
</comment>
<organism evidence="1 2">
    <name type="scientific">Chaetomium tenue</name>
    <dbReference type="NCBI Taxonomy" id="1854479"/>
    <lineage>
        <taxon>Eukaryota</taxon>
        <taxon>Fungi</taxon>
        <taxon>Dikarya</taxon>
        <taxon>Ascomycota</taxon>
        <taxon>Pezizomycotina</taxon>
        <taxon>Sordariomycetes</taxon>
        <taxon>Sordariomycetidae</taxon>
        <taxon>Sordariales</taxon>
        <taxon>Chaetomiaceae</taxon>
        <taxon>Chaetomium</taxon>
    </lineage>
</organism>